<organism evidence="2 3">
    <name type="scientific">Actinomadura gamaensis</name>
    <dbReference type="NCBI Taxonomy" id="1763541"/>
    <lineage>
        <taxon>Bacteria</taxon>
        <taxon>Bacillati</taxon>
        <taxon>Actinomycetota</taxon>
        <taxon>Actinomycetes</taxon>
        <taxon>Streptosporangiales</taxon>
        <taxon>Thermomonosporaceae</taxon>
        <taxon>Actinomadura</taxon>
    </lineage>
</organism>
<accession>A0ABV9TRJ1</accession>
<comment type="caution">
    <text evidence="2">The sequence shown here is derived from an EMBL/GenBank/DDBJ whole genome shotgun (WGS) entry which is preliminary data.</text>
</comment>
<evidence type="ECO:0000256" key="1">
    <source>
        <dbReference type="SAM" id="MobiDB-lite"/>
    </source>
</evidence>
<dbReference type="InterPro" id="IPR025859">
    <property type="entry name" value="AurF/CmlI"/>
</dbReference>
<feature type="compositionally biased region" description="Basic residues" evidence="1">
    <location>
        <begin position="324"/>
        <end position="339"/>
    </location>
</feature>
<evidence type="ECO:0000313" key="3">
    <source>
        <dbReference type="Proteomes" id="UP001595872"/>
    </source>
</evidence>
<feature type="region of interest" description="Disordered" evidence="1">
    <location>
        <begin position="309"/>
        <end position="348"/>
    </location>
</feature>
<dbReference type="Pfam" id="PF11583">
    <property type="entry name" value="AurF"/>
    <property type="match status" value="1"/>
</dbReference>
<dbReference type="RefSeq" id="WP_378251791.1">
    <property type="nucleotide sequence ID" value="NZ_JBHSIT010000001.1"/>
</dbReference>
<keyword evidence="3" id="KW-1185">Reference proteome</keyword>
<dbReference type="InterPro" id="IPR012348">
    <property type="entry name" value="RNR-like"/>
</dbReference>
<evidence type="ECO:0000313" key="2">
    <source>
        <dbReference type="EMBL" id="MFC4906068.1"/>
    </source>
</evidence>
<protein>
    <submittedName>
        <fullName evidence="2">Diiron oxygenase</fullName>
    </submittedName>
</protein>
<dbReference type="Proteomes" id="UP001595872">
    <property type="component" value="Unassembled WGS sequence"/>
</dbReference>
<feature type="compositionally biased region" description="Low complexity" evidence="1">
    <location>
        <begin position="312"/>
        <end position="321"/>
    </location>
</feature>
<proteinExistence type="predicted"/>
<reference evidence="3" key="1">
    <citation type="journal article" date="2019" name="Int. J. Syst. Evol. Microbiol.">
        <title>The Global Catalogue of Microorganisms (GCM) 10K type strain sequencing project: providing services to taxonomists for standard genome sequencing and annotation.</title>
        <authorList>
            <consortium name="The Broad Institute Genomics Platform"/>
            <consortium name="The Broad Institute Genome Sequencing Center for Infectious Disease"/>
            <person name="Wu L."/>
            <person name="Ma J."/>
        </authorList>
    </citation>
    <scope>NUCLEOTIDE SEQUENCE [LARGE SCALE GENOMIC DNA]</scope>
    <source>
        <strain evidence="3">KLKA75</strain>
    </source>
</reference>
<gene>
    <name evidence="2" type="ORF">ACFPCY_01935</name>
</gene>
<name>A0ABV9TRJ1_9ACTN</name>
<dbReference type="InterPro" id="IPR009078">
    <property type="entry name" value="Ferritin-like_SF"/>
</dbReference>
<dbReference type="Gene3D" id="1.10.620.20">
    <property type="entry name" value="Ribonucleotide Reductase, subunit A"/>
    <property type="match status" value="1"/>
</dbReference>
<dbReference type="SUPFAM" id="SSF47240">
    <property type="entry name" value="Ferritin-like"/>
    <property type="match status" value="1"/>
</dbReference>
<sequence>MTVTDLDYEKALRRLSKASVEKHWEPFRDIPWDEPEYAIDPEDPRWELPKADPLSAHPWYRALPPEKRARLGLYRQANVAKVGMQFENLLNRGLLAFAWRLPNGSAEFRYVYHEMIEEGHHGLMFQEFVDRSGTDVPGMSRVFRWVGEIVPVFGAVAPALYFFGVLAGEEPIDHMQRRVLREGEDGHPLITRIMAIHVAEEARHISFGRRYIRYHVPRMAAPSRFLLSLGVPPTAKVMATVILTPPPAMARTFGIPKSVMRQAYWGSDASRETIADAVSGLRDLCQEVGLINPVSKRLWRALGIWRDGAGASSRQKGPSGSSGRGRRSGQPKAGAKRRKVETAPLPEY</sequence>
<dbReference type="EMBL" id="JBHSIT010000001">
    <property type="protein sequence ID" value="MFC4906068.1"/>
    <property type="molecule type" value="Genomic_DNA"/>
</dbReference>